<accession>A0ACC3SAG9</accession>
<sequence length="240" mass="26858">MGEDASRSRKTRQPWRRFRTKWTCRLAPSGLCKTSTSGSNRRSGGQYLVLCLWCIRDAVSAMIASRPDHFDLYTPHLHCHHVSFLPARSNQPPAFGASYLNVCIPANEENEDYEQLRDLSISRMHDIYANASAVLILDPDLWCLPGSATATEIMIKFVISAHAARLWTYQETTLCSRVYALGKDCIHDLRGLSSQLDREALVGCISNFALGAHQRLFGLGETTTARELDPNQIFASVSPR</sequence>
<reference evidence="1" key="1">
    <citation type="submission" date="2024-02" db="EMBL/GenBank/DDBJ databases">
        <title>Metagenome Assembled Genome of Zalaria obscura JY119.</title>
        <authorList>
            <person name="Vighnesh L."/>
            <person name="Jagadeeshwari U."/>
            <person name="Venkata Ramana C."/>
            <person name="Sasikala C."/>
        </authorList>
    </citation>
    <scope>NUCLEOTIDE SEQUENCE</scope>
    <source>
        <strain evidence="1">JY119</strain>
    </source>
</reference>
<proteinExistence type="predicted"/>
<comment type="caution">
    <text evidence="1">The sequence shown here is derived from an EMBL/GenBank/DDBJ whole genome shotgun (WGS) entry which is preliminary data.</text>
</comment>
<dbReference type="Proteomes" id="UP001320706">
    <property type="component" value="Unassembled WGS sequence"/>
</dbReference>
<protein>
    <submittedName>
        <fullName evidence="1">Uncharacterized protein</fullName>
    </submittedName>
</protein>
<organism evidence="1 2">
    <name type="scientific">Zalaria obscura</name>
    <dbReference type="NCBI Taxonomy" id="2024903"/>
    <lineage>
        <taxon>Eukaryota</taxon>
        <taxon>Fungi</taxon>
        <taxon>Dikarya</taxon>
        <taxon>Ascomycota</taxon>
        <taxon>Pezizomycotina</taxon>
        <taxon>Dothideomycetes</taxon>
        <taxon>Dothideomycetidae</taxon>
        <taxon>Dothideales</taxon>
        <taxon>Zalariaceae</taxon>
        <taxon>Zalaria</taxon>
    </lineage>
</organism>
<evidence type="ECO:0000313" key="2">
    <source>
        <dbReference type="Proteomes" id="UP001320706"/>
    </source>
</evidence>
<gene>
    <name evidence="1" type="ORF">M8818_005057</name>
</gene>
<evidence type="ECO:0000313" key="1">
    <source>
        <dbReference type="EMBL" id="KAK8204618.1"/>
    </source>
</evidence>
<dbReference type="EMBL" id="JAMKPW020000026">
    <property type="protein sequence ID" value="KAK8204618.1"/>
    <property type="molecule type" value="Genomic_DNA"/>
</dbReference>
<keyword evidence="2" id="KW-1185">Reference proteome</keyword>
<name>A0ACC3SAG9_9PEZI</name>